<proteinExistence type="predicted"/>
<accession>A0A370QGL7</accession>
<dbReference type="OrthoDB" id="368187at2"/>
<protein>
    <submittedName>
        <fullName evidence="1">Putative selenium-dependent hydroxylase accessory protein YqeC</fullName>
    </submittedName>
</protein>
<evidence type="ECO:0000313" key="2">
    <source>
        <dbReference type="Proteomes" id="UP000254848"/>
    </source>
</evidence>
<organism evidence="1 2">
    <name type="scientific">Enterobacillus tribolii</name>
    <dbReference type="NCBI Taxonomy" id="1487935"/>
    <lineage>
        <taxon>Bacteria</taxon>
        <taxon>Pseudomonadati</taxon>
        <taxon>Pseudomonadota</taxon>
        <taxon>Gammaproteobacteria</taxon>
        <taxon>Enterobacterales</taxon>
        <taxon>Hafniaceae</taxon>
        <taxon>Enterobacillus</taxon>
    </lineage>
</organism>
<dbReference type="AlphaFoldDB" id="A0A370QGL7"/>
<reference evidence="1 2" key="1">
    <citation type="submission" date="2018-07" db="EMBL/GenBank/DDBJ databases">
        <title>Genomic Encyclopedia of Type Strains, Phase IV (KMG-IV): sequencing the most valuable type-strain genomes for metagenomic binning, comparative biology and taxonomic classification.</title>
        <authorList>
            <person name="Goeker M."/>
        </authorList>
    </citation>
    <scope>NUCLEOTIDE SEQUENCE [LARGE SCALE GENOMIC DNA]</scope>
    <source>
        <strain evidence="1 2">DSM 103736</strain>
    </source>
</reference>
<dbReference type="RefSeq" id="WP_115459815.1">
    <property type="nucleotide sequence ID" value="NZ_QRAP01000009.1"/>
</dbReference>
<keyword evidence="2" id="KW-1185">Reference proteome</keyword>
<dbReference type="Proteomes" id="UP000254848">
    <property type="component" value="Unassembled WGS sequence"/>
</dbReference>
<dbReference type="InterPro" id="IPR027417">
    <property type="entry name" value="P-loop_NTPase"/>
</dbReference>
<gene>
    <name evidence="1" type="ORF">C8D90_109101</name>
</gene>
<name>A0A370QGL7_9GAMM</name>
<dbReference type="Pfam" id="PF19842">
    <property type="entry name" value="YqeC"/>
    <property type="match status" value="1"/>
</dbReference>
<sequence length="268" mass="29627">MIPTFEALFSDEYKYLNAGKCITISVIGAGGKTSTLFWLAEAFYRQGKRVLLTTTTKMYRPEPGGCHHLIIDPQANPDRKNIPSVTALFSAENAENGKVAGFTPEVIDELHRRGDFDVILVEADGSRGLPLKAPAGHEPCIPFLSNCVIALTGGNVLNFPAVGQRIHRWEIFSALTCVRSGEPLDCAVFSRFIAHAQGMFKGSPPQARRVWLLNQYYQIDNGLRDGLYGLLRRNPSLSAVWLGAVRESPPIHTCLSQPMRRTLLFPDC</sequence>
<dbReference type="InterPro" id="IPR017587">
    <property type="entry name" value="YqeC"/>
</dbReference>
<dbReference type="EMBL" id="QRAP01000009">
    <property type="protein sequence ID" value="RDK87506.1"/>
    <property type="molecule type" value="Genomic_DNA"/>
</dbReference>
<dbReference type="SUPFAM" id="SSF52540">
    <property type="entry name" value="P-loop containing nucleoside triphosphate hydrolases"/>
    <property type="match status" value="1"/>
</dbReference>
<evidence type="ECO:0000313" key="1">
    <source>
        <dbReference type="EMBL" id="RDK87506.1"/>
    </source>
</evidence>
<dbReference type="NCBIfam" id="TIGR03172">
    <property type="entry name" value="selenium cofactor biosynthesis protein YqeC"/>
    <property type="match status" value="1"/>
</dbReference>
<comment type="caution">
    <text evidence="1">The sequence shown here is derived from an EMBL/GenBank/DDBJ whole genome shotgun (WGS) entry which is preliminary data.</text>
</comment>